<evidence type="ECO:0000256" key="3">
    <source>
        <dbReference type="ARBA" id="ARBA00022989"/>
    </source>
</evidence>
<dbReference type="RefSeq" id="XP_020830005.1">
    <property type="nucleotide sequence ID" value="XM_020974346.1"/>
</dbReference>
<dbReference type="FunFam" id="1.20.1070.10:FF:000003">
    <property type="entry name" value="Olfactory receptor"/>
    <property type="match status" value="1"/>
</dbReference>
<evidence type="ECO:0000256" key="2">
    <source>
        <dbReference type="ARBA" id="ARBA00022692"/>
    </source>
</evidence>
<dbReference type="Pfam" id="PF13853">
    <property type="entry name" value="7tm_4"/>
    <property type="match status" value="1"/>
</dbReference>
<evidence type="ECO:0000256" key="7">
    <source>
        <dbReference type="ARBA" id="ARBA00023224"/>
    </source>
</evidence>
<dbReference type="SUPFAM" id="SSF81321">
    <property type="entry name" value="Family A G protein-coupled receptor-like"/>
    <property type="match status" value="1"/>
</dbReference>
<evidence type="ECO:0000256" key="4">
    <source>
        <dbReference type="ARBA" id="ARBA00023040"/>
    </source>
</evidence>
<keyword evidence="3 9" id="KW-1133">Transmembrane helix</keyword>
<feature type="domain" description="G-protein coupled receptors family 1 profile" evidence="10">
    <location>
        <begin position="41"/>
        <end position="289"/>
    </location>
</feature>
<dbReference type="InParanoid" id="A0A6P5J790"/>
<organism evidence="11 12">
    <name type="scientific">Phascolarctos cinereus</name>
    <name type="common">Koala</name>
    <dbReference type="NCBI Taxonomy" id="38626"/>
    <lineage>
        <taxon>Eukaryota</taxon>
        <taxon>Metazoa</taxon>
        <taxon>Chordata</taxon>
        <taxon>Craniata</taxon>
        <taxon>Vertebrata</taxon>
        <taxon>Euteleostomi</taxon>
        <taxon>Mammalia</taxon>
        <taxon>Metatheria</taxon>
        <taxon>Diprotodontia</taxon>
        <taxon>Phascolarctidae</taxon>
        <taxon>Phascolarctos</taxon>
    </lineage>
</organism>
<evidence type="ECO:0000256" key="5">
    <source>
        <dbReference type="ARBA" id="ARBA00023136"/>
    </source>
</evidence>
<dbReference type="GO" id="GO:0005886">
    <property type="term" value="C:plasma membrane"/>
    <property type="evidence" value="ECO:0007669"/>
    <property type="project" value="UniProtKB-SubCell"/>
</dbReference>
<evidence type="ECO:0000313" key="12">
    <source>
        <dbReference type="RefSeq" id="XP_020830005.1"/>
    </source>
</evidence>
<dbReference type="AlphaFoldDB" id="A0A6P5J790"/>
<protein>
    <recommendedName>
        <fullName evidence="9">Olfactory receptor</fullName>
    </recommendedName>
</protein>
<evidence type="ECO:0000256" key="8">
    <source>
        <dbReference type="RuleBase" id="RU000688"/>
    </source>
</evidence>
<keyword evidence="5 9" id="KW-0472">Membrane</keyword>
<dbReference type="PRINTS" id="PR00237">
    <property type="entry name" value="GPCRRHODOPSN"/>
</dbReference>
<dbReference type="PRINTS" id="PR00245">
    <property type="entry name" value="OLFACTORYR"/>
</dbReference>
<gene>
    <name evidence="12" type="primary">LOC110199473</name>
</gene>
<keyword evidence="9" id="KW-0552">Olfaction</keyword>
<keyword evidence="11" id="KW-1185">Reference proteome</keyword>
<comment type="similarity">
    <text evidence="8">Belongs to the G-protein coupled receptor 1 family.</text>
</comment>
<feature type="transmembrane region" description="Helical" evidence="9">
    <location>
        <begin position="98"/>
        <end position="119"/>
    </location>
</feature>
<dbReference type="GO" id="GO:0004984">
    <property type="term" value="F:olfactory receptor activity"/>
    <property type="evidence" value="ECO:0007669"/>
    <property type="project" value="InterPro"/>
</dbReference>
<evidence type="ECO:0000259" key="10">
    <source>
        <dbReference type="PROSITE" id="PS50262"/>
    </source>
</evidence>
<evidence type="ECO:0000256" key="1">
    <source>
        <dbReference type="ARBA" id="ARBA00004141"/>
    </source>
</evidence>
<keyword evidence="4 8" id="KW-0297">G-protein coupled receptor</keyword>
<keyword evidence="9" id="KW-0716">Sensory transduction</keyword>
<feature type="transmembrane region" description="Helical" evidence="9">
    <location>
        <begin position="20"/>
        <end position="48"/>
    </location>
</feature>
<feature type="transmembrane region" description="Helical" evidence="9">
    <location>
        <begin position="196"/>
        <end position="225"/>
    </location>
</feature>
<comment type="subcellular location">
    <subcellularLocation>
        <location evidence="9">Cell membrane</location>
        <topology evidence="9">Multi-pass membrane protein</topology>
    </subcellularLocation>
    <subcellularLocation>
        <location evidence="1">Membrane</location>
        <topology evidence="1">Multi-pass membrane protein</topology>
    </subcellularLocation>
</comment>
<feature type="transmembrane region" description="Helical" evidence="9">
    <location>
        <begin position="60"/>
        <end position="78"/>
    </location>
</feature>
<feature type="transmembrane region" description="Helical" evidence="9">
    <location>
        <begin position="139"/>
        <end position="161"/>
    </location>
</feature>
<dbReference type="InterPro" id="IPR000725">
    <property type="entry name" value="Olfact_rcpt"/>
</dbReference>
<reference evidence="12" key="1">
    <citation type="submission" date="2025-08" db="UniProtKB">
        <authorList>
            <consortium name="RefSeq"/>
        </authorList>
    </citation>
    <scope>IDENTIFICATION</scope>
    <source>
        <tissue evidence="12">Spleen</tissue>
    </source>
</reference>
<dbReference type="KEGG" id="pcw:110199473"/>
<dbReference type="PANTHER" id="PTHR48018">
    <property type="entry name" value="OLFACTORY RECEPTOR"/>
    <property type="match status" value="1"/>
</dbReference>
<keyword evidence="2 8" id="KW-0812">Transmembrane</keyword>
<dbReference type="CDD" id="cd15945">
    <property type="entry name" value="7tmA_OR5C1-like"/>
    <property type="match status" value="1"/>
</dbReference>
<keyword evidence="6 8" id="KW-0675">Receptor</keyword>
<dbReference type="InterPro" id="IPR017452">
    <property type="entry name" value="GPCR_Rhodpsn_7TM"/>
</dbReference>
<keyword evidence="9" id="KW-1003">Cell membrane</keyword>
<dbReference type="Proteomes" id="UP000515140">
    <property type="component" value="Unplaced"/>
</dbReference>
<dbReference type="GO" id="GO:0004930">
    <property type="term" value="F:G protein-coupled receptor activity"/>
    <property type="evidence" value="ECO:0007669"/>
    <property type="project" value="UniProtKB-KW"/>
</dbReference>
<keyword evidence="7 8" id="KW-0807">Transducer</keyword>
<sequence>MSEWNYTASTEFIFIGFTDYLPLQITLFLLFLAIYILTLVGNTGLIILVNIDSNLQTPMYYFLSNLSFLDISYSTVITPKMLANFLSSKNISLYGCALQMYFFACFADVECLILAAMAFDRYAAICKPLMYSTLMCRKVCISFIVLAYFSGTMTSLVHVSLTFRLPFCRSHVINHFFCDIPPLLALSCANTSLNEFLLFALCGFIQTSTFVIIFISYFCILMTVLNIKSSEGRSKTFSTCASHLIAVALFYGTLLFMYLRPTTKYSPDTDKVVAVFYTVVFPMCNPIIYSLRNKDVKNAFKKMLDRISPNQ</sequence>
<accession>A0A6P5J790</accession>
<dbReference type="InterPro" id="IPR000276">
    <property type="entry name" value="GPCR_Rhodpsn"/>
</dbReference>
<name>A0A6P5J790_PHACI</name>
<feature type="transmembrane region" description="Helical" evidence="9">
    <location>
        <begin position="271"/>
        <end position="291"/>
    </location>
</feature>
<feature type="transmembrane region" description="Helical" evidence="9">
    <location>
        <begin position="237"/>
        <end position="259"/>
    </location>
</feature>
<dbReference type="PROSITE" id="PS50262">
    <property type="entry name" value="G_PROTEIN_RECEP_F1_2"/>
    <property type="match status" value="1"/>
</dbReference>
<evidence type="ECO:0000313" key="11">
    <source>
        <dbReference type="Proteomes" id="UP000515140"/>
    </source>
</evidence>
<dbReference type="GeneID" id="110199473"/>
<dbReference type="FunCoup" id="A0A6P5J790">
    <property type="interactions" value="411"/>
</dbReference>
<dbReference type="PROSITE" id="PS00237">
    <property type="entry name" value="G_PROTEIN_RECEP_F1_1"/>
    <property type="match status" value="1"/>
</dbReference>
<dbReference type="Gene3D" id="1.20.1070.10">
    <property type="entry name" value="Rhodopsin 7-helix transmembrane proteins"/>
    <property type="match status" value="1"/>
</dbReference>
<evidence type="ECO:0000256" key="9">
    <source>
        <dbReference type="RuleBase" id="RU363047"/>
    </source>
</evidence>
<evidence type="ECO:0000256" key="6">
    <source>
        <dbReference type="ARBA" id="ARBA00023170"/>
    </source>
</evidence>
<proteinExistence type="inferred from homology"/>